<dbReference type="EMBL" id="JAEKJY010000001">
    <property type="protein sequence ID" value="MBN8234088.1"/>
    <property type="molecule type" value="Genomic_DNA"/>
</dbReference>
<protein>
    <submittedName>
        <fullName evidence="2">Uncharacterized protein</fullName>
    </submittedName>
</protein>
<evidence type="ECO:0000313" key="2">
    <source>
        <dbReference type="EMBL" id="MBN8234088.1"/>
    </source>
</evidence>
<keyword evidence="1" id="KW-1133">Transmembrane helix</keyword>
<gene>
    <name evidence="2" type="ORF">JF544_02470</name>
</gene>
<accession>A0ABS3DRX2</accession>
<name>A0ABS3DRX2_9BACI</name>
<evidence type="ECO:0000256" key="1">
    <source>
        <dbReference type="SAM" id="Phobius"/>
    </source>
</evidence>
<keyword evidence="1" id="KW-0472">Membrane</keyword>
<comment type="caution">
    <text evidence="2">The sequence shown here is derived from an EMBL/GenBank/DDBJ whole genome shotgun (WGS) entry which is preliminary data.</text>
</comment>
<reference evidence="2 3" key="1">
    <citation type="submission" date="2020-12" db="EMBL/GenBank/DDBJ databases">
        <title>Oil enriched cultivation method for isolating marine PHA-producing bacteria.</title>
        <authorList>
            <person name="Zheng W."/>
            <person name="Yu S."/>
            <person name="Huang Y."/>
        </authorList>
    </citation>
    <scope>NUCLEOTIDE SEQUENCE [LARGE SCALE GENOMIC DNA]</scope>
    <source>
        <strain evidence="2 3">SY-2-6</strain>
    </source>
</reference>
<dbReference type="Proteomes" id="UP000663970">
    <property type="component" value="Unassembled WGS sequence"/>
</dbReference>
<dbReference type="RefSeq" id="WP_206932214.1">
    <property type="nucleotide sequence ID" value="NZ_JAEKJY010000001.1"/>
</dbReference>
<evidence type="ECO:0000313" key="3">
    <source>
        <dbReference type="Proteomes" id="UP000663970"/>
    </source>
</evidence>
<keyword evidence="1" id="KW-0812">Transmembrane</keyword>
<proteinExistence type="predicted"/>
<keyword evidence="3" id="KW-1185">Reference proteome</keyword>
<feature type="transmembrane region" description="Helical" evidence="1">
    <location>
        <begin position="38"/>
        <end position="55"/>
    </location>
</feature>
<organism evidence="2 3">
    <name type="scientific">Halobacillus kuroshimensis</name>
    <dbReference type="NCBI Taxonomy" id="302481"/>
    <lineage>
        <taxon>Bacteria</taxon>
        <taxon>Bacillati</taxon>
        <taxon>Bacillota</taxon>
        <taxon>Bacilli</taxon>
        <taxon>Bacillales</taxon>
        <taxon>Bacillaceae</taxon>
        <taxon>Halobacillus</taxon>
    </lineage>
</organism>
<sequence>MIPALLIIIISVVVDYFWLDVDRKKWGWMKSWTRSKKALFISGFLLVTILIYTGMG</sequence>